<comment type="similarity">
    <text evidence="3">Belongs to the shikimate dehydrogenase family.</text>
</comment>
<keyword evidence="2 3" id="KW-0057">Aromatic amino acid biosynthesis</keyword>
<dbReference type="GO" id="GO:0005829">
    <property type="term" value="C:cytosol"/>
    <property type="evidence" value="ECO:0007669"/>
    <property type="project" value="TreeGrafter"/>
</dbReference>
<dbReference type="Pfam" id="PF08501">
    <property type="entry name" value="Shikimate_dh_N"/>
    <property type="match status" value="1"/>
</dbReference>
<keyword evidence="3" id="KW-0028">Amino-acid biosynthesis</keyword>
<feature type="binding site" evidence="3">
    <location>
        <begin position="14"/>
        <end position="16"/>
    </location>
    <ligand>
        <name>shikimate</name>
        <dbReference type="ChEBI" id="CHEBI:36208"/>
    </ligand>
</feature>
<proteinExistence type="inferred from homology"/>
<comment type="pathway">
    <text evidence="1 3">Metabolic intermediate biosynthesis; chorismate biosynthesis; chorismate from D-erythrose 4-phosphate and phosphoenolpyruvate: step 4/7.</text>
</comment>
<comment type="caution">
    <text evidence="3">Lacks conserved residue(s) required for the propagation of feature annotation.</text>
</comment>
<dbReference type="SUPFAM" id="SSF51735">
    <property type="entry name" value="NAD(P)-binding Rossmann-fold domains"/>
    <property type="match status" value="1"/>
</dbReference>
<name>A0A6L7A6P2_LEULA</name>
<dbReference type="InterPro" id="IPR013708">
    <property type="entry name" value="Shikimate_DH-bd_N"/>
</dbReference>
<dbReference type="GO" id="GO:0019632">
    <property type="term" value="P:shikimate metabolic process"/>
    <property type="evidence" value="ECO:0007669"/>
    <property type="project" value="TreeGrafter"/>
</dbReference>
<dbReference type="InterPro" id="IPR046346">
    <property type="entry name" value="Aminoacid_DH-like_N_sf"/>
</dbReference>
<dbReference type="GO" id="GO:0009073">
    <property type="term" value="P:aromatic amino acid family biosynthetic process"/>
    <property type="evidence" value="ECO:0007669"/>
    <property type="project" value="UniProtKB-KW"/>
</dbReference>
<evidence type="ECO:0000259" key="4">
    <source>
        <dbReference type="Pfam" id="PF08501"/>
    </source>
</evidence>
<feature type="binding site" evidence="3">
    <location>
        <position position="250"/>
    </location>
    <ligand>
        <name>shikimate</name>
        <dbReference type="ChEBI" id="CHEBI:36208"/>
    </ligand>
</feature>
<dbReference type="EC" id="1.1.1.25" evidence="3"/>
<gene>
    <name evidence="3" type="primary">aroE</name>
    <name evidence="6" type="ORF">GQS40_04810</name>
</gene>
<feature type="binding site" evidence="3">
    <location>
        <position position="86"/>
    </location>
    <ligand>
        <name>shikimate</name>
        <dbReference type="ChEBI" id="CHEBI:36208"/>
    </ligand>
</feature>
<dbReference type="InterPro" id="IPR022893">
    <property type="entry name" value="Shikimate_DH_fam"/>
</dbReference>
<feature type="binding site" evidence="3">
    <location>
        <position position="243"/>
    </location>
    <ligand>
        <name>NADP(+)</name>
        <dbReference type="ChEBI" id="CHEBI:58349"/>
    </ligand>
</feature>
<dbReference type="GO" id="GO:0008652">
    <property type="term" value="P:amino acid biosynthetic process"/>
    <property type="evidence" value="ECO:0007669"/>
    <property type="project" value="UniProtKB-KW"/>
</dbReference>
<evidence type="ECO:0000256" key="1">
    <source>
        <dbReference type="ARBA" id="ARBA00004871"/>
    </source>
</evidence>
<dbReference type="PANTHER" id="PTHR21089:SF1">
    <property type="entry name" value="BIFUNCTIONAL 3-DEHYDROQUINATE DEHYDRATASE_SHIKIMATE DEHYDROGENASE, CHLOROPLASTIC"/>
    <property type="match status" value="1"/>
</dbReference>
<comment type="catalytic activity">
    <reaction evidence="3">
        <text>shikimate + NADP(+) = 3-dehydroshikimate + NADPH + H(+)</text>
        <dbReference type="Rhea" id="RHEA:17737"/>
        <dbReference type="ChEBI" id="CHEBI:15378"/>
        <dbReference type="ChEBI" id="CHEBI:16630"/>
        <dbReference type="ChEBI" id="CHEBI:36208"/>
        <dbReference type="ChEBI" id="CHEBI:57783"/>
        <dbReference type="ChEBI" id="CHEBI:58349"/>
        <dbReference type="EC" id="1.1.1.25"/>
    </reaction>
</comment>
<accession>A0A6L7A6P2</accession>
<dbReference type="InterPro" id="IPR041121">
    <property type="entry name" value="SDH_C"/>
</dbReference>
<comment type="function">
    <text evidence="3">Involved in the biosynthesis of the chorismate, which leads to the biosynthesis of aromatic amino acids. Catalyzes the reversible NADPH linked reduction of 3-dehydroshikimate (DHSA) to yield shikimate (SA).</text>
</comment>
<evidence type="ECO:0000313" key="7">
    <source>
        <dbReference type="Proteomes" id="UP000478636"/>
    </source>
</evidence>
<dbReference type="EMBL" id="WSZI01000013">
    <property type="protein sequence ID" value="MWN20995.1"/>
    <property type="molecule type" value="Genomic_DNA"/>
</dbReference>
<dbReference type="Pfam" id="PF18317">
    <property type="entry name" value="SDH_C"/>
    <property type="match status" value="1"/>
</dbReference>
<dbReference type="Gene3D" id="3.40.50.10860">
    <property type="entry name" value="Leucine Dehydrogenase, chain A, domain 1"/>
    <property type="match status" value="1"/>
</dbReference>
<dbReference type="PANTHER" id="PTHR21089">
    <property type="entry name" value="SHIKIMATE DEHYDROGENASE"/>
    <property type="match status" value="1"/>
</dbReference>
<dbReference type="GO" id="GO:0009423">
    <property type="term" value="P:chorismate biosynthetic process"/>
    <property type="evidence" value="ECO:0007669"/>
    <property type="project" value="UniProtKB-UniRule"/>
</dbReference>
<dbReference type="Proteomes" id="UP000478636">
    <property type="component" value="Unassembled WGS sequence"/>
</dbReference>
<dbReference type="UniPathway" id="UPA00053">
    <property type="reaction ID" value="UER00087"/>
</dbReference>
<comment type="caution">
    <text evidence="6">The sequence shown here is derived from an EMBL/GenBank/DDBJ whole genome shotgun (WGS) entry which is preliminary data.</text>
</comment>
<feature type="binding site" evidence="3">
    <location>
        <position position="220"/>
    </location>
    <ligand>
        <name>NADP(+)</name>
        <dbReference type="ChEBI" id="CHEBI:58349"/>
    </ligand>
</feature>
<dbReference type="RefSeq" id="WP_029509303.1">
    <property type="nucleotide sequence ID" value="NZ_DAITWI010000001.1"/>
</dbReference>
<comment type="subunit">
    <text evidence="3">Homodimer.</text>
</comment>
<reference evidence="6 7" key="1">
    <citation type="submission" date="2019-12" db="EMBL/GenBank/DDBJ databases">
        <title>Complete genome sequence of Leuconostoc lactis strain AVN1 provides insights into metabolic potential.</title>
        <authorList>
            <person name="Besrour N."/>
            <person name="Najjari A."/>
            <person name="Fhoula I."/>
            <person name="Jaballah S."/>
            <person name="Klibi N."/>
            <person name="Ouzari H.I."/>
        </authorList>
    </citation>
    <scope>NUCLEOTIDE SEQUENCE [LARGE SCALE GENOMIC DNA]</scope>
    <source>
        <strain evidence="6 7">AVN1</strain>
    </source>
</reference>
<evidence type="ECO:0000259" key="5">
    <source>
        <dbReference type="Pfam" id="PF18317"/>
    </source>
</evidence>
<evidence type="ECO:0000256" key="3">
    <source>
        <dbReference type="HAMAP-Rule" id="MF_00222"/>
    </source>
</evidence>
<feature type="binding site" evidence="3">
    <location>
        <position position="61"/>
    </location>
    <ligand>
        <name>shikimate</name>
        <dbReference type="ChEBI" id="CHEBI:36208"/>
    </ligand>
</feature>
<keyword evidence="3" id="KW-0560">Oxidoreductase</keyword>
<dbReference type="HAMAP" id="MF_00222">
    <property type="entry name" value="Shikimate_DH_AroE"/>
    <property type="match status" value="1"/>
</dbReference>
<dbReference type="InterPro" id="IPR036291">
    <property type="entry name" value="NAD(P)-bd_dom_sf"/>
</dbReference>
<evidence type="ECO:0000256" key="2">
    <source>
        <dbReference type="ARBA" id="ARBA00023141"/>
    </source>
</evidence>
<feature type="domain" description="Shikimate dehydrogenase substrate binding N-terminal" evidence="4">
    <location>
        <begin position="6"/>
        <end position="88"/>
    </location>
</feature>
<dbReference type="GO" id="GO:0004764">
    <property type="term" value="F:shikimate 3-dehydrogenase (NADP+) activity"/>
    <property type="evidence" value="ECO:0007669"/>
    <property type="project" value="UniProtKB-UniRule"/>
</dbReference>
<protein>
    <recommendedName>
        <fullName evidence="3">Shikimate dehydrogenase (NADP(+))</fullName>
        <shortName evidence="3">SDH</shortName>
        <ecNumber evidence="3">1.1.1.25</ecNumber>
    </recommendedName>
</protein>
<evidence type="ECO:0000313" key="6">
    <source>
        <dbReference type="EMBL" id="MWN20995.1"/>
    </source>
</evidence>
<feature type="active site" description="Proton acceptor" evidence="3">
    <location>
        <position position="65"/>
    </location>
</feature>
<dbReference type="CDD" id="cd01065">
    <property type="entry name" value="NAD_bind_Shikimate_DH"/>
    <property type="match status" value="1"/>
</dbReference>
<feature type="binding site" evidence="3">
    <location>
        <position position="101"/>
    </location>
    <ligand>
        <name>shikimate</name>
        <dbReference type="ChEBI" id="CHEBI:36208"/>
    </ligand>
</feature>
<organism evidence="6 7">
    <name type="scientific">Leuconostoc lactis</name>
    <dbReference type="NCBI Taxonomy" id="1246"/>
    <lineage>
        <taxon>Bacteria</taxon>
        <taxon>Bacillati</taxon>
        <taxon>Bacillota</taxon>
        <taxon>Bacilli</taxon>
        <taxon>Lactobacillales</taxon>
        <taxon>Lactobacillaceae</taxon>
        <taxon>Leuconostoc</taxon>
    </lineage>
</organism>
<dbReference type="AlphaFoldDB" id="A0A6L7A6P2"/>
<feature type="binding site" evidence="3">
    <location>
        <position position="222"/>
    </location>
    <ligand>
        <name>shikimate</name>
        <dbReference type="ChEBI" id="CHEBI:36208"/>
    </ligand>
</feature>
<sequence>MTIYGLIAQPAMHSLSPVMQNRMIAARQIDAYYQAFDVAPEQLGAAVAGLRVLSVGGFNVSTPHKSTIIPYLDELTPLAQRLQAVNTVKNIKGHLIGTSTDGDGFWQSIPRNQPHERVVLLGTGGAARAVMATAPQYGVRQLTVFNRAHLDWSQRETTVAYLSQGIGQLADLADNQTLSAALQQADLLINATTVGMNDARTLLTDYQIGLLPQHTLVVDMIYRNQQTGLLRAAASRQLPTQNGLAMLVNQGALSFEYWFNQPADRQLMAETIRGITI</sequence>
<dbReference type="Gene3D" id="3.40.50.720">
    <property type="entry name" value="NAD(P)-binding Rossmann-like Domain"/>
    <property type="match status" value="1"/>
</dbReference>
<dbReference type="GO" id="GO:0050661">
    <property type="term" value="F:NADP binding"/>
    <property type="evidence" value="ECO:0007669"/>
    <property type="project" value="TreeGrafter"/>
</dbReference>
<keyword evidence="3" id="KW-0521">NADP</keyword>
<feature type="domain" description="SDH C-terminal" evidence="5">
    <location>
        <begin position="243"/>
        <end position="273"/>
    </location>
</feature>
<dbReference type="SUPFAM" id="SSF53223">
    <property type="entry name" value="Aminoacid dehydrogenase-like, N-terminal domain"/>
    <property type="match status" value="1"/>
</dbReference>